<proteinExistence type="predicted"/>
<keyword evidence="2" id="KW-1185">Reference proteome</keyword>
<accession>A0AAV5LAG6</accession>
<comment type="caution">
    <text evidence="1">The sequence shown here is derived from an EMBL/GenBank/DDBJ whole genome shotgun (WGS) entry which is preliminary data.</text>
</comment>
<evidence type="ECO:0000313" key="1">
    <source>
        <dbReference type="EMBL" id="GKV34012.1"/>
    </source>
</evidence>
<sequence>MRNSGLFSLAAGFFSPARSGSAGWKIMNNPMKLASVLANFGSAVTVHGVSTVNALMANN</sequence>
<organism evidence="1 2">
    <name type="scientific">Rubroshorea leprosula</name>
    <dbReference type="NCBI Taxonomy" id="152421"/>
    <lineage>
        <taxon>Eukaryota</taxon>
        <taxon>Viridiplantae</taxon>
        <taxon>Streptophyta</taxon>
        <taxon>Embryophyta</taxon>
        <taxon>Tracheophyta</taxon>
        <taxon>Spermatophyta</taxon>
        <taxon>Magnoliopsida</taxon>
        <taxon>eudicotyledons</taxon>
        <taxon>Gunneridae</taxon>
        <taxon>Pentapetalae</taxon>
        <taxon>rosids</taxon>
        <taxon>malvids</taxon>
        <taxon>Malvales</taxon>
        <taxon>Dipterocarpaceae</taxon>
        <taxon>Rubroshorea</taxon>
    </lineage>
</organism>
<evidence type="ECO:0000313" key="2">
    <source>
        <dbReference type="Proteomes" id="UP001054252"/>
    </source>
</evidence>
<dbReference type="EMBL" id="BPVZ01000103">
    <property type="protein sequence ID" value="GKV34012.1"/>
    <property type="molecule type" value="Genomic_DNA"/>
</dbReference>
<protein>
    <submittedName>
        <fullName evidence="1">Uncharacterized protein</fullName>
    </submittedName>
</protein>
<gene>
    <name evidence="1" type="ORF">SLEP1_g42440</name>
</gene>
<dbReference type="Proteomes" id="UP001054252">
    <property type="component" value="Unassembled WGS sequence"/>
</dbReference>
<reference evidence="1 2" key="1">
    <citation type="journal article" date="2021" name="Commun. Biol.">
        <title>The genome of Shorea leprosula (Dipterocarpaceae) highlights the ecological relevance of drought in aseasonal tropical rainforests.</title>
        <authorList>
            <person name="Ng K.K.S."/>
            <person name="Kobayashi M.J."/>
            <person name="Fawcett J.A."/>
            <person name="Hatakeyama M."/>
            <person name="Paape T."/>
            <person name="Ng C.H."/>
            <person name="Ang C.C."/>
            <person name="Tnah L.H."/>
            <person name="Lee C.T."/>
            <person name="Nishiyama T."/>
            <person name="Sese J."/>
            <person name="O'Brien M.J."/>
            <person name="Copetti D."/>
            <person name="Mohd Noor M.I."/>
            <person name="Ong R.C."/>
            <person name="Putra M."/>
            <person name="Sireger I.Z."/>
            <person name="Indrioko S."/>
            <person name="Kosugi Y."/>
            <person name="Izuno A."/>
            <person name="Isagi Y."/>
            <person name="Lee S.L."/>
            <person name="Shimizu K.K."/>
        </authorList>
    </citation>
    <scope>NUCLEOTIDE SEQUENCE [LARGE SCALE GENOMIC DNA]</scope>
    <source>
        <strain evidence="1">214</strain>
    </source>
</reference>
<name>A0AAV5LAG6_9ROSI</name>
<dbReference type="AlphaFoldDB" id="A0AAV5LAG6"/>